<reference evidence="4 5" key="1">
    <citation type="journal article" date="2021" name="Elife">
        <title>Chloroplast acquisition without the gene transfer in kleptoplastic sea slugs, Plakobranchus ocellatus.</title>
        <authorList>
            <person name="Maeda T."/>
            <person name="Takahashi S."/>
            <person name="Yoshida T."/>
            <person name="Shimamura S."/>
            <person name="Takaki Y."/>
            <person name="Nagai Y."/>
            <person name="Toyoda A."/>
            <person name="Suzuki Y."/>
            <person name="Arimoto A."/>
            <person name="Ishii H."/>
            <person name="Satoh N."/>
            <person name="Nishiyama T."/>
            <person name="Hasebe M."/>
            <person name="Maruyama T."/>
            <person name="Minagawa J."/>
            <person name="Obokata J."/>
            <person name="Shigenobu S."/>
        </authorList>
    </citation>
    <scope>NUCLEOTIDE SEQUENCE [LARGE SCALE GENOMIC DNA]</scope>
</reference>
<name>A0AAV4EJJ4_9GAST</name>
<dbReference type="AlphaFoldDB" id="A0AAV4EJJ4"/>
<evidence type="ECO:0000259" key="3">
    <source>
        <dbReference type="Pfam" id="PF01055"/>
    </source>
</evidence>
<keyword evidence="2" id="KW-0378">Hydrolase</keyword>
<dbReference type="InterPro" id="IPR017853">
    <property type="entry name" value="GH"/>
</dbReference>
<dbReference type="GO" id="GO:0004553">
    <property type="term" value="F:hydrolase activity, hydrolyzing O-glycosyl compounds"/>
    <property type="evidence" value="ECO:0007669"/>
    <property type="project" value="InterPro"/>
</dbReference>
<dbReference type="Proteomes" id="UP000762676">
    <property type="component" value="Unassembled WGS sequence"/>
</dbReference>
<dbReference type="SUPFAM" id="SSF51445">
    <property type="entry name" value="(Trans)glycosidases"/>
    <property type="match status" value="1"/>
</dbReference>
<comment type="caution">
    <text evidence="4">The sequence shown here is derived from an EMBL/GenBank/DDBJ whole genome shotgun (WGS) entry which is preliminary data.</text>
</comment>
<feature type="domain" description="Glycoside hydrolase family 31 TIM barrel" evidence="3">
    <location>
        <begin position="77"/>
        <end position="200"/>
    </location>
</feature>
<proteinExistence type="inferred from homology"/>
<dbReference type="InterPro" id="IPR052990">
    <property type="entry name" value="Sulfoquinovosidase_GH31"/>
</dbReference>
<evidence type="ECO:0000256" key="2">
    <source>
        <dbReference type="RuleBase" id="RU361185"/>
    </source>
</evidence>
<evidence type="ECO:0000313" key="5">
    <source>
        <dbReference type="Proteomes" id="UP000762676"/>
    </source>
</evidence>
<dbReference type="GO" id="GO:0005975">
    <property type="term" value="P:carbohydrate metabolic process"/>
    <property type="evidence" value="ECO:0007669"/>
    <property type="project" value="InterPro"/>
</dbReference>
<keyword evidence="2" id="KW-0326">Glycosidase</keyword>
<accession>A0AAV4EJJ4</accession>
<dbReference type="EMBL" id="BMAT01010770">
    <property type="protein sequence ID" value="GFR60426.1"/>
    <property type="molecule type" value="Genomic_DNA"/>
</dbReference>
<dbReference type="Pfam" id="PF01055">
    <property type="entry name" value="Glyco_hydro_31_2nd"/>
    <property type="match status" value="1"/>
</dbReference>
<comment type="similarity">
    <text evidence="1 2">Belongs to the glycosyl hydrolase 31 family.</text>
</comment>
<evidence type="ECO:0000256" key="1">
    <source>
        <dbReference type="ARBA" id="ARBA00007806"/>
    </source>
</evidence>
<evidence type="ECO:0000313" key="4">
    <source>
        <dbReference type="EMBL" id="GFR60426.1"/>
    </source>
</evidence>
<protein>
    <submittedName>
        <fullName evidence="4">Alpha-glucosidase</fullName>
    </submittedName>
</protein>
<dbReference type="PANTHER" id="PTHR46959:SF2">
    <property type="entry name" value="SULFOQUINOVOSIDASE"/>
    <property type="match status" value="1"/>
</dbReference>
<dbReference type="PANTHER" id="PTHR46959">
    <property type="entry name" value="SULFOQUINOVOSIDASE"/>
    <property type="match status" value="1"/>
</dbReference>
<gene>
    <name evidence="4" type="ORF">ElyMa_005407500</name>
</gene>
<organism evidence="4 5">
    <name type="scientific">Elysia marginata</name>
    <dbReference type="NCBI Taxonomy" id="1093978"/>
    <lineage>
        <taxon>Eukaryota</taxon>
        <taxon>Metazoa</taxon>
        <taxon>Spiralia</taxon>
        <taxon>Lophotrochozoa</taxon>
        <taxon>Mollusca</taxon>
        <taxon>Gastropoda</taxon>
        <taxon>Heterobranchia</taxon>
        <taxon>Euthyneura</taxon>
        <taxon>Panpulmonata</taxon>
        <taxon>Sacoglossa</taxon>
        <taxon>Placobranchoidea</taxon>
        <taxon>Plakobranchidae</taxon>
        <taxon>Elysia</taxon>
    </lineage>
</organism>
<sequence>MRTFTSSLSMVGPGSSPSSDENFHEFFVYGRPGKFTFQVSASLPSTVQSVSSFLGHMPELPDWIQEKAMVSCQKGTASIKAKYELAKKFGVPVSGVWIQDWSGQKLTQFGDRVYWNWKWDQKHYPGLDQLIKDWAKEGVRVLGYINPNLDSVGDLFKEAASKGYLVKNSTGDIYLRRSISLIFGQIDMTNPDAYNWYKNEGNVL</sequence>
<keyword evidence="5" id="KW-1185">Reference proteome</keyword>
<dbReference type="InterPro" id="IPR000322">
    <property type="entry name" value="Glyco_hydro_31_TIM"/>
</dbReference>
<dbReference type="Gene3D" id="3.20.20.80">
    <property type="entry name" value="Glycosidases"/>
    <property type="match status" value="1"/>
</dbReference>